<protein>
    <submittedName>
        <fullName evidence="8">Flagellar biosynthetic protein FliR</fullName>
    </submittedName>
    <submittedName>
        <fullName evidence="9">Type III secretion protein</fullName>
    </submittedName>
</protein>
<reference evidence="8" key="1">
    <citation type="journal article" date="2014" name="Int. J. Syst. Evol. Microbiol.">
        <title>Complete genome sequence of Corynebacterium casei LMG S-19264T (=DSM 44701T), isolated from a smear-ripened cheese.</title>
        <authorList>
            <consortium name="US DOE Joint Genome Institute (JGI-PGF)"/>
            <person name="Walter F."/>
            <person name="Albersmeier A."/>
            <person name="Kalinowski J."/>
            <person name="Ruckert C."/>
        </authorList>
    </citation>
    <scope>NUCLEOTIDE SEQUENCE</scope>
    <source>
        <strain evidence="8">KCTC 12344</strain>
    </source>
</reference>
<keyword evidence="3" id="KW-1003">Cell membrane</keyword>
<keyword evidence="8" id="KW-0966">Cell projection</keyword>
<sequence length="284" mass="30331">MEQVLANLFPLLNALWWPFVRAMALLSAAPVLGEAMVPVPIRVLASLVIAVLMLPVTGREMVVIDPFSVAAAVATAEQAIIGFVLGLAFHFAMSVINILGFIVSSQVGFSMAAMNDPLNGQSSDVVSQLLMMLAIIVFFAIDGHLVITGVIGASFRAWPLGSGFGPLLLQTVAWNVAWIFSAAMLLAIPIVFATVVVQVGFGFLNRVAPSLNLFSLGFSVITFFGLLMLGQVVRFVPDHYTRMSGQVLEMIRLQMQAAPGNRTTALAAPGRHTFALVPQEKAHG</sequence>
<comment type="similarity">
    <text evidence="2">Belongs to the FliR/MopE/SpaR family.</text>
</comment>
<feature type="transmembrane region" description="Helical" evidence="7">
    <location>
        <begin position="15"/>
        <end position="32"/>
    </location>
</feature>
<dbReference type="Proteomes" id="UP000619512">
    <property type="component" value="Unassembled WGS sequence"/>
</dbReference>
<evidence type="ECO:0000256" key="3">
    <source>
        <dbReference type="ARBA" id="ARBA00022475"/>
    </source>
</evidence>
<proteinExistence type="inferred from homology"/>
<dbReference type="AlphaFoldDB" id="A0A4P7BDV9"/>
<dbReference type="Proteomes" id="UP000294359">
    <property type="component" value="Chromosome"/>
</dbReference>
<keyword evidence="5 7" id="KW-1133">Transmembrane helix</keyword>
<dbReference type="EMBL" id="BMWW01000005">
    <property type="protein sequence ID" value="GGY96032.1"/>
    <property type="molecule type" value="Genomic_DNA"/>
</dbReference>
<feature type="transmembrane region" description="Helical" evidence="7">
    <location>
        <begin position="176"/>
        <end position="201"/>
    </location>
</feature>
<dbReference type="PANTHER" id="PTHR30065:SF8">
    <property type="entry name" value="FLAGELLAR BIOSYNTHETIC PROTEIN FLIR"/>
    <property type="match status" value="1"/>
</dbReference>
<evidence type="ECO:0000256" key="7">
    <source>
        <dbReference type="SAM" id="Phobius"/>
    </source>
</evidence>
<feature type="transmembrane region" description="Helical" evidence="7">
    <location>
        <begin position="39"/>
        <end position="57"/>
    </location>
</feature>
<gene>
    <name evidence="8" type="primary">lfiR</name>
    <name evidence="9" type="ORF">E1742_05520</name>
    <name evidence="8" type="ORF">GCM10007388_31790</name>
</gene>
<dbReference type="GO" id="GO:0006605">
    <property type="term" value="P:protein targeting"/>
    <property type="evidence" value="ECO:0007669"/>
    <property type="project" value="InterPro"/>
</dbReference>
<dbReference type="InterPro" id="IPR002010">
    <property type="entry name" value="T3SS_IM_R"/>
</dbReference>
<dbReference type="EMBL" id="CP038026">
    <property type="protein sequence ID" value="QBQ35685.1"/>
    <property type="molecule type" value="Genomic_DNA"/>
</dbReference>
<dbReference type="OrthoDB" id="9797790at2"/>
<evidence type="ECO:0000256" key="1">
    <source>
        <dbReference type="ARBA" id="ARBA00004651"/>
    </source>
</evidence>
<evidence type="ECO:0000313" key="10">
    <source>
        <dbReference type="Proteomes" id="UP000294359"/>
    </source>
</evidence>
<dbReference type="PRINTS" id="PR00953">
    <property type="entry name" value="TYPE3IMRPROT"/>
</dbReference>
<dbReference type="RefSeq" id="WP_134383922.1">
    <property type="nucleotide sequence ID" value="NZ_BMWW01000005.1"/>
</dbReference>
<evidence type="ECO:0000256" key="2">
    <source>
        <dbReference type="ARBA" id="ARBA00009772"/>
    </source>
</evidence>
<feature type="transmembrane region" description="Helical" evidence="7">
    <location>
        <begin position="129"/>
        <end position="155"/>
    </location>
</feature>
<evidence type="ECO:0000313" key="9">
    <source>
        <dbReference type="EMBL" id="QBQ35685.1"/>
    </source>
</evidence>
<dbReference type="Pfam" id="PF01311">
    <property type="entry name" value="Bac_export_1"/>
    <property type="match status" value="1"/>
</dbReference>
<evidence type="ECO:0000256" key="4">
    <source>
        <dbReference type="ARBA" id="ARBA00022692"/>
    </source>
</evidence>
<reference evidence="9 10" key="2">
    <citation type="submission" date="2019-03" db="EMBL/GenBank/DDBJ databases">
        <title>Draft Genome Sequences of Six Type Strains of the Genus Massilia.</title>
        <authorList>
            <person name="Miess H."/>
            <person name="Frediansyhah A."/>
            <person name="Gross H."/>
        </authorList>
    </citation>
    <scope>NUCLEOTIDE SEQUENCE [LARGE SCALE GENOMIC DNA]</scope>
    <source>
        <strain evidence="9 10">DSM 17505</strain>
    </source>
</reference>
<keyword evidence="8" id="KW-0969">Cilium</keyword>
<evidence type="ECO:0000313" key="8">
    <source>
        <dbReference type="EMBL" id="GGY96032.1"/>
    </source>
</evidence>
<accession>A0A4P7BDV9</accession>
<evidence type="ECO:0000256" key="5">
    <source>
        <dbReference type="ARBA" id="ARBA00022989"/>
    </source>
</evidence>
<keyword evidence="4 7" id="KW-0812">Transmembrane</keyword>
<reference evidence="8" key="3">
    <citation type="submission" date="2022-12" db="EMBL/GenBank/DDBJ databases">
        <authorList>
            <person name="Sun Q."/>
            <person name="Kim S."/>
        </authorList>
    </citation>
    <scope>NUCLEOTIDE SEQUENCE</scope>
    <source>
        <strain evidence="8">KCTC 12344</strain>
    </source>
</reference>
<dbReference type="PANTHER" id="PTHR30065">
    <property type="entry name" value="FLAGELLAR BIOSYNTHETIC PROTEIN FLIR"/>
    <property type="match status" value="1"/>
</dbReference>
<evidence type="ECO:0000313" key="11">
    <source>
        <dbReference type="Proteomes" id="UP000619512"/>
    </source>
</evidence>
<keyword evidence="6 7" id="KW-0472">Membrane</keyword>
<keyword evidence="10" id="KW-1185">Reference proteome</keyword>
<evidence type="ECO:0000256" key="6">
    <source>
        <dbReference type="ARBA" id="ARBA00023136"/>
    </source>
</evidence>
<feature type="transmembrane region" description="Helical" evidence="7">
    <location>
        <begin position="213"/>
        <end position="236"/>
    </location>
</feature>
<dbReference type="GO" id="GO:0005886">
    <property type="term" value="C:plasma membrane"/>
    <property type="evidence" value="ECO:0007669"/>
    <property type="project" value="UniProtKB-SubCell"/>
</dbReference>
<name>A0A4P7BDV9_9BURK</name>
<comment type="subcellular location">
    <subcellularLocation>
        <location evidence="1">Cell membrane</location>
        <topology evidence="1">Multi-pass membrane protein</topology>
    </subcellularLocation>
</comment>
<organism evidence="8 11">
    <name type="scientific">Pseudoduganella plicata</name>
    <dbReference type="NCBI Taxonomy" id="321984"/>
    <lineage>
        <taxon>Bacteria</taxon>
        <taxon>Pseudomonadati</taxon>
        <taxon>Pseudomonadota</taxon>
        <taxon>Betaproteobacteria</taxon>
        <taxon>Burkholderiales</taxon>
        <taxon>Oxalobacteraceae</taxon>
        <taxon>Telluria group</taxon>
        <taxon>Pseudoduganella</taxon>
    </lineage>
</organism>
<keyword evidence="8" id="KW-0282">Flagellum</keyword>